<dbReference type="EMBL" id="DABGZH010000042">
    <property type="protein sequence ID" value="HAJ0973641.1"/>
    <property type="molecule type" value="Genomic_DNA"/>
</dbReference>
<evidence type="ECO:0000313" key="1">
    <source>
        <dbReference type="EMBL" id="HAJ0973641.1"/>
    </source>
</evidence>
<protein>
    <submittedName>
        <fullName evidence="1">Positive regulator for repZ translation</fullName>
    </submittedName>
</protein>
<accession>A0A7A6MPI1</accession>
<comment type="caution">
    <text evidence="1">The sequence shown here is derived from an EMBL/GenBank/DDBJ whole genome shotgun (WGS) entry which is preliminary data.</text>
</comment>
<organism evidence="1">
    <name type="scientific">Escherichia coli</name>
    <dbReference type="NCBI Taxonomy" id="562"/>
    <lineage>
        <taxon>Bacteria</taxon>
        <taxon>Pseudomonadati</taxon>
        <taxon>Pseudomonadota</taxon>
        <taxon>Gammaproteobacteria</taxon>
        <taxon>Enterobacterales</taxon>
        <taxon>Enterobacteriaceae</taxon>
        <taxon>Escherichia</taxon>
    </lineage>
</organism>
<name>A0A7A6MPI1_ECOLX</name>
<sequence>MILSLIFNPVMCVNPDARHNRSAISDSLWRP</sequence>
<reference evidence="1" key="1">
    <citation type="journal article" date="2018" name="Genome Biol.">
        <title>SKESA: strategic k-mer extension for scrupulous assemblies.</title>
        <authorList>
            <person name="Souvorov A."/>
            <person name="Agarwala R."/>
            <person name="Lipman D.J."/>
        </authorList>
    </citation>
    <scope>NUCLEOTIDE SEQUENCE</scope>
    <source>
        <strain evidence="1">EC00626</strain>
    </source>
</reference>
<dbReference type="AlphaFoldDB" id="A0A7A6MPI1"/>
<gene>
    <name evidence="1" type="ORF">HL577_23760</name>
</gene>
<proteinExistence type="predicted"/>
<reference evidence="1" key="2">
    <citation type="submission" date="2019-09" db="EMBL/GenBank/DDBJ databases">
        <authorList>
            <consortium name="NCBI Pathogen Detection Project"/>
        </authorList>
    </citation>
    <scope>NUCLEOTIDE SEQUENCE</scope>
    <source>
        <strain evidence="1">EC00626</strain>
    </source>
</reference>